<gene>
    <name evidence="2" type="ORF">PG994_005487</name>
</gene>
<evidence type="ECO:0000313" key="2">
    <source>
        <dbReference type="EMBL" id="KAK8068871.1"/>
    </source>
</evidence>
<organism evidence="2 3">
    <name type="scientific">Apiospora phragmitis</name>
    <dbReference type="NCBI Taxonomy" id="2905665"/>
    <lineage>
        <taxon>Eukaryota</taxon>
        <taxon>Fungi</taxon>
        <taxon>Dikarya</taxon>
        <taxon>Ascomycota</taxon>
        <taxon>Pezizomycotina</taxon>
        <taxon>Sordariomycetes</taxon>
        <taxon>Xylariomycetidae</taxon>
        <taxon>Amphisphaeriales</taxon>
        <taxon>Apiosporaceae</taxon>
        <taxon>Apiospora</taxon>
    </lineage>
</organism>
<name>A0ABR1VEX6_9PEZI</name>
<evidence type="ECO:0000313" key="3">
    <source>
        <dbReference type="Proteomes" id="UP001480595"/>
    </source>
</evidence>
<sequence>MTPSAPRLTRSRVAALAQITPLDKGPAPSEAPPQPTTTTVPGRAPGTGGSIIQLPRDLTRRHTGLGKSDHALLAKKQAWLTENAVAIPQGFARHQAAVEATLVFGQEEAGTAVCISSDGLLLTCSHCCVDEEGNRPGISKTHWLIFSSGTVVGAKCIAWDGKRDLALLRITKAQPHDDGGRHRRTLLGGGGTQPDCQFPAVKVATGPVAIDSRMVCIGHPGSEDLETEEAGVQTGYDILHASAGRFRGHAEGQDVQDNSAIGALMHDCWTYWGHSGAPLLAWSTGQLVGLHSSWVDETAMRRGVALEAIREFLQERGFAHLI</sequence>
<dbReference type="SUPFAM" id="SSF50494">
    <property type="entry name" value="Trypsin-like serine proteases"/>
    <property type="match status" value="1"/>
</dbReference>
<keyword evidence="3" id="KW-1185">Reference proteome</keyword>
<dbReference type="EMBL" id="JAQQWL010000006">
    <property type="protein sequence ID" value="KAK8068871.1"/>
    <property type="molecule type" value="Genomic_DNA"/>
</dbReference>
<protein>
    <recommendedName>
        <fullName evidence="4">Serine protease</fullName>
    </recommendedName>
</protein>
<accession>A0ABR1VEX6</accession>
<comment type="caution">
    <text evidence="2">The sequence shown here is derived from an EMBL/GenBank/DDBJ whole genome shotgun (WGS) entry which is preliminary data.</text>
</comment>
<dbReference type="Gene3D" id="2.40.10.10">
    <property type="entry name" value="Trypsin-like serine proteases"/>
    <property type="match status" value="2"/>
</dbReference>
<dbReference type="RefSeq" id="XP_066716165.1">
    <property type="nucleotide sequence ID" value="XM_066856896.1"/>
</dbReference>
<feature type="region of interest" description="Disordered" evidence="1">
    <location>
        <begin position="20"/>
        <end position="52"/>
    </location>
</feature>
<proteinExistence type="predicted"/>
<evidence type="ECO:0008006" key="4">
    <source>
        <dbReference type="Google" id="ProtNLM"/>
    </source>
</evidence>
<evidence type="ECO:0000256" key="1">
    <source>
        <dbReference type="SAM" id="MobiDB-lite"/>
    </source>
</evidence>
<dbReference type="GeneID" id="92089959"/>
<reference evidence="2 3" key="1">
    <citation type="submission" date="2023-01" db="EMBL/GenBank/DDBJ databases">
        <title>Analysis of 21 Apiospora genomes using comparative genomics revels a genus with tremendous synthesis potential of carbohydrate active enzymes and secondary metabolites.</title>
        <authorList>
            <person name="Sorensen T."/>
        </authorList>
    </citation>
    <scope>NUCLEOTIDE SEQUENCE [LARGE SCALE GENOMIC DNA]</scope>
    <source>
        <strain evidence="2 3">CBS 135458</strain>
    </source>
</reference>
<dbReference type="InterPro" id="IPR043504">
    <property type="entry name" value="Peptidase_S1_PA_chymotrypsin"/>
</dbReference>
<dbReference type="Proteomes" id="UP001480595">
    <property type="component" value="Unassembled WGS sequence"/>
</dbReference>
<dbReference type="InterPro" id="IPR009003">
    <property type="entry name" value="Peptidase_S1_PA"/>
</dbReference>
<dbReference type="Pfam" id="PF13365">
    <property type="entry name" value="Trypsin_2"/>
    <property type="match status" value="1"/>
</dbReference>